<proteinExistence type="predicted"/>
<evidence type="ECO:0000313" key="2">
    <source>
        <dbReference type="EMBL" id="OQW88759.1"/>
    </source>
</evidence>
<dbReference type="AlphaFoldDB" id="A0A1W9KVZ7"/>
<comment type="caution">
    <text evidence="2">The sequence shown here is derived from an EMBL/GenBank/DDBJ whole genome shotgun (WGS) entry which is preliminary data.</text>
</comment>
<feature type="region of interest" description="Disordered" evidence="1">
    <location>
        <begin position="71"/>
        <end position="90"/>
    </location>
</feature>
<accession>A0A1W9KVZ7</accession>
<evidence type="ECO:0008006" key="4">
    <source>
        <dbReference type="Google" id="ProtNLM"/>
    </source>
</evidence>
<reference evidence="2 3" key="1">
    <citation type="submission" date="2017-01" db="EMBL/GenBank/DDBJ databases">
        <title>Novel large sulfur bacteria in the metagenomes of groundwater-fed chemosynthetic microbial mats in the Lake Huron basin.</title>
        <authorList>
            <person name="Sharrar A.M."/>
            <person name="Flood B.E."/>
            <person name="Bailey J.V."/>
            <person name="Jones D.S."/>
            <person name="Biddanda B."/>
            <person name="Ruberg S.A."/>
            <person name="Marcus D.N."/>
            <person name="Dick G.J."/>
        </authorList>
    </citation>
    <scope>NUCLEOTIDE SEQUENCE [LARGE SCALE GENOMIC DNA]</scope>
    <source>
        <strain evidence="2">A7</strain>
    </source>
</reference>
<dbReference type="Proteomes" id="UP000192505">
    <property type="component" value="Unassembled WGS sequence"/>
</dbReference>
<gene>
    <name evidence="2" type="ORF">BWK72_07320</name>
</gene>
<evidence type="ECO:0000313" key="3">
    <source>
        <dbReference type="Proteomes" id="UP000192505"/>
    </source>
</evidence>
<sequence length="90" mass="10143">MGTHVKTTIEVSDALFATVKRVARERQISLRALIEEGLRRVLSESANQSKPAFKLTDARVHGQEVLLPNPRDWQQLEENHALSRNMPSAP</sequence>
<name>A0A1W9KVZ7_9BURK</name>
<dbReference type="EMBL" id="MTEI01000003">
    <property type="protein sequence ID" value="OQW88759.1"/>
    <property type="molecule type" value="Genomic_DNA"/>
</dbReference>
<protein>
    <recommendedName>
        <fullName evidence="4">Ribbon-helix-helix protein CopG domain-containing protein</fullName>
    </recommendedName>
</protein>
<evidence type="ECO:0000256" key="1">
    <source>
        <dbReference type="SAM" id="MobiDB-lite"/>
    </source>
</evidence>
<organism evidence="2 3">
    <name type="scientific">Rhodoferax ferrireducens</name>
    <dbReference type="NCBI Taxonomy" id="192843"/>
    <lineage>
        <taxon>Bacteria</taxon>
        <taxon>Pseudomonadati</taxon>
        <taxon>Pseudomonadota</taxon>
        <taxon>Betaproteobacteria</taxon>
        <taxon>Burkholderiales</taxon>
        <taxon>Comamonadaceae</taxon>
        <taxon>Rhodoferax</taxon>
    </lineage>
</organism>